<feature type="non-terminal residue" evidence="7">
    <location>
        <position position="282"/>
    </location>
</feature>
<dbReference type="PANTHER" id="PTHR11252">
    <property type="entry name" value="POLYRIBONUCLEOTIDE NUCLEOTIDYLTRANSFERASE"/>
    <property type="match status" value="1"/>
</dbReference>
<evidence type="ECO:0000256" key="4">
    <source>
        <dbReference type="PROSITE-ProRule" id="PRU00117"/>
    </source>
</evidence>
<comment type="caution">
    <text evidence="7">The sequence shown here is derived from an EMBL/GenBank/DDBJ whole genome shotgun (WGS) entry which is preliminary data.</text>
</comment>
<dbReference type="CDD" id="cd02393">
    <property type="entry name" value="KH-I_PNPase"/>
    <property type="match status" value="1"/>
</dbReference>
<dbReference type="GO" id="GO:0004654">
    <property type="term" value="F:polyribonucleotide nucleotidyltransferase activity"/>
    <property type="evidence" value="ECO:0007669"/>
    <property type="project" value="InterPro"/>
</dbReference>
<dbReference type="InterPro" id="IPR012340">
    <property type="entry name" value="NA-bd_OB-fold"/>
</dbReference>
<accession>A0A3E2C4Q1</accession>
<dbReference type="InterPro" id="IPR004087">
    <property type="entry name" value="KH_dom"/>
</dbReference>
<dbReference type="PROSITE" id="PS50084">
    <property type="entry name" value="KH_TYPE_1"/>
    <property type="match status" value="1"/>
</dbReference>
<dbReference type="SUPFAM" id="SSF54791">
    <property type="entry name" value="Eukaryotic type KH-domain (KH-domain type I)"/>
    <property type="match status" value="1"/>
</dbReference>
<feature type="compositionally biased region" description="Basic and acidic residues" evidence="5">
    <location>
        <begin position="146"/>
        <end position="165"/>
    </location>
</feature>
<dbReference type="GO" id="GO:0000175">
    <property type="term" value="F:3'-5'-RNA exonuclease activity"/>
    <property type="evidence" value="ECO:0007669"/>
    <property type="project" value="TreeGrafter"/>
</dbReference>
<dbReference type="InterPro" id="IPR036612">
    <property type="entry name" value="KH_dom_type_1_sf"/>
</dbReference>
<dbReference type="Gene3D" id="2.40.50.140">
    <property type="entry name" value="Nucleic acid-binding proteins"/>
    <property type="match status" value="1"/>
</dbReference>
<keyword evidence="2" id="KW-0548">Nucleotidyltransferase</keyword>
<sequence length="282" mass="32641">KIGEVIGPKGKMINQIQEETGAEIAIEDDGTVYISSEGGEAAQKAKEIIDSIANPRIPKAGETFTGKVVKTTSFGAFVNLTPGSDGLLHISQIRNLANGERIDTVEDVLKEGDNVEVIVQSVDERGKISLAIPGFENQESSAPAPRENRGRAPREDRDDRDDRRSDRRRAPRDDRDDRGDRDERPRRRNVRDDHDSRYDDRNDRNDRSDRSDRYEDRSSRRDDRRDNRYDNNDFEDRPRRRAPREDRYDDRDDRDDRHEDRSAHRNADRRGNDRNPRYAADD</sequence>
<dbReference type="SMART" id="SM00322">
    <property type="entry name" value="KH"/>
    <property type="match status" value="1"/>
</dbReference>
<dbReference type="CDD" id="cd04472">
    <property type="entry name" value="S1_PNPase"/>
    <property type="match status" value="1"/>
</dbReference>
<keyword evidence="3 4" id="KW-0694">RNA-binding</keyword>
<organism evidence="7 8">
    <name type="scientific">Gardnerella vaginalis</name>
    <dbReference type="NCBI Taxonomy" id="2702"/>
    <lineage>
        <taxon>Bacteria</taxon>
        <taxon>Bacillati</taxon>
        <taxon>Actinomycetota</taxon>
        <taxon>Actinomycetes</taxon>
        <taxon>Bifidobacteriales</taxon>
        <taxon>Bifidobacteriaceae</taxon>
        <taxon>Gardnerella</taxon>
    </lineage>
</organism>
<dbReference type="InterPro" id="IPR003029">
    <property type="entry name" value="S1_domain"/>
</dbReference>
<protein>
    <submittedName>
        <fullName evidence="7">Polyribonucleotide nucleotidyltransferase</fullName>
    </submittedName>
</protein>
<dbReference type="Gene3D" id="3.30.1370.10">
    <property type="entry name" value="K Homology domain, type 1"/>
    <property type="match status" value="1"/>
</dbReference>
<dbReference type="PANTHER" id="PTHR11252:SF0">
    <property type="entry name" value="POLYRIBONUCLEOTIDE NUCLEOTIDYLTRANSFERASE 1, MITOCHONDRIAL"/>
    <property type="match status" value="1"/>
</dbReference>
<dbReference type="AlphaFoldDB" id="A0A3E2C4Q1"/>
<feature type="domain" description="S1 motif" evidence="6">
    <location>
        <begin position="61"/>
        <end position="133"/>
    </location>
</feature>
<dbReference type="Pfam" id="PF00575">
    <property type="entry name" value="S1"/>
    <property type="match status" value="1"/>
</dbReference>
<feature type="non-terminal residue" evidence="7">
    <location>
        <position position="1"/>
    </location>
</feature>
<dbReference type="PROSITE" id="PS50126">
    <property type="entry name" value="S1"/>
    <property type="match status" value="1"/>
</dbReference>
<evidence type="ECO:0000313" key="8">
    <source>
        <dbReference type="Proteomes" id="UP000258379"/>
    </source>
</evidence>
<dbReference type="SMART" id="SM00316">
    <property type="entry name" value="S1"/>
    <property type="match status" value="1"/>
</dbReference>
<dbReference type="Proteomes" id="UP000258379">
    <property type="component" value="Unassembled WGS sequence"/>
</dbReference>
<dbReference type="GO" id="GO:0005829">
    <property type="term" value="C:cytosol"/>
    <property type="evidence" value="ECO:0007669"/>
    <property type="project" value="TreeGrafter"/>
</dbReference>
<dbReference type="FunFam" id="3.30.1370.10:FF:000001">
    <property type="entry name" value="Polyribonucleotide nucleotidyltransferase"/>
    <property type="match status" value="1"/>
</dbReference>
<evidence type="ECO:0000313" key="7">
    <source>
        <dbReference type="EMBL" id="RFT26666.1"/>
    </source>
</evidence>
<keyword evidence="1 7" id="KW-0808">Transferase</keyword>
<proteinExistence type="predicted"/>
<evidence type="ECO:0000256" key="1">
    <source>
        <dbReference type="ARBA" id="ARBA00022679"/>
    </source>
</evidence>
<gene>
    <name evidence="7" type="ORF">CG405_08875</name>
</gene>
<dbReference type="InterPro" id="IPR012162">
    <property type="entry name" value="PNPase"/>
</dbReference>
<dbReference type="GO" id="GO:0003723">
    <property type="term" value="F:RNA binding"/>
    <property type="evidence" value="ECO:0007669"/>
    <property type="project" value="UniProtKB-UniRule"/>
</dbReference>
<reference evidence="7 8" key="1">
    <citation type="submission" date="2017-07" db="EMBL/GenBank/DDBJ databases">
        <title>A comparative genomics approach to explaining the enigmatic role of Gardnerella vaginalis in the vaginal microbiome.</title>
        <authorList>
            <person name="Vancuren S.J."/>
            <person name="Hill J.E."/>
        </authorList>
    </citation>
    <scope>NUCLEOTIDE SEQUENCE [LARGE SCALE GENOMIC DNA]</scope>
    <source>
        <strain evidence="7 8">WP023</strain>
    </source>
</reference>
<dbReference type="Pfam" id="PF00013">
    <property type="entry name" value="KH_1"/>
    <property type="match status" value="1"/>
</dbReference>
<evidence type="ECO:0000256" key="2">
    <source>
        <dbReference type="ARBA" id="ARBA00022695"/>
    </source>
</evidence>
<dbReference type="InterPro" id="IPR004088">
    <property type="entry name" value="KH_dom_type_1"/>
</dbReference>
<feature type="region of interest" description="Disordered" evidence="5">
    <location>
        <begin position="130"/>
        <end position="282"/>
    </location>
</feature>
<evidence type="ECO:0000256" key="3">
    <source>
        <dbReference type="ARBA" id="ARBA00022884"/>
    </source>
</evidence>
<dbReference type="SUPFAM" id="SSF50249">
    <property type="entry name" value="Nucleic acid-binding proteins"/>
    <property type="match status" value="1"/>
</dbReference>
<evidence type="ECO:0000256" key="5">
    <source>
        <dbReference type="SAM" id="MobiDB-lite"/>
    </source>
</evidence>
<evidence type="ECO:0000259" key="6">
    <source>
        <dbReference type="PROSITE" id="PS50126"/>
    </source>
</evidence>
<dbReference type="EMBL" id="NNRU01000009">
    <property type="protein sequence ID" value="RFT26666.1"/>
    <property type="molecule type" value="Genomic_DNA"/>
</dbReference>
<feature type="compositionally biased region" description="Basic and acidic residues" evidence="5">
    <location>
        <begin position="171"/>
        <end position="282"/>
    </location>
</feature>
<dbReference type="GO" id="GO:0006402">
    <property type="term" value="P:mRNA catabolic process"/>
    <property type="evidence" value="ECO:0007669"/>
    <property type="project" value="InterPro"/>
</dbReference>
<name>A0A3E2C4Q1_GARVA</name>